<proteinExistence type="predicted"/>
<reference evidence="2 3" key="1">
    <citation type="submission" date="2014-03" db="EMBL/GenBank/DDBJ databases">
        <title>Genomics of Bifidobacteria.</title>
        <authorList>
            <person name="Ventura M."/>
            <person name="Milani C."/>
            <person name="Lugli G.A."/>
        </authorList>
    </citation>
    <scope>NUCLEOTIDE SEQUENCE [LARGE SCALE GENOMIC DNA]</scope>
    <source>
        <strain evidence="2 3">DSM 23969</strain>
    </source>
</reference>
<feature type="compositionally biased region" description="Basic and acidic residues" evidence="1">
    <location>
        <begin position="38"/>
        <end position="48"/>
    </location>
</feature>
<keyword evidence="3" id="KW-1185">Reference proteome</keyword>
<comment type="caution">
    <text evidence="2">The sequence shown here is derived from an EMBL/GenBank/DDBJ whole genome shotgun (WGS) entry which is preliminary data.</text>
</comment>
<evidence type="ECO:0000313" key="3">
    <source>
        <dbReference type="Proteomes" id="UP000029108"/>
    </source>
</evidence>
<organism evidence="2 3">
    <name type="scientific">Bifidobacterium biavatii DSM 23969</name>
    <dbReference type="NCBI Taxonomy" id="1437608"/>
    <lineage>
        <taxon>Bacteria</taxon>
        <taxon>Bacillati</taxon>
        <taxon>Actinomycetota</taxon>
        <taxon>Actinomycetes</taxon>
        <taxon>Bifidobacteriales</taxon>
        <taxon>Bifidobacteriaceae</taxon>
        <taxon>Bifidobacterium</taxon>
    </lineage>
</organism>
<name>A0A086ZLS1_9BIFI</name>
<dbReference type="Proteomes" id="UP000029108">
    <property type="component" value="Unassembled WGS sequence"/>
</dbReference>
<accession>A0A086ZLS1</accession>
<feature type="region of interest" description="Disordered" evidence="1">
    <location>
        <begin position="1"/>
        <end position="22"/>
    </location>
</feature>
<dbReference type="AlphaFoldDB" id="A0A086ZLS1"/>
<gene>
    <name evidence="2" type="ORF">BBIA_1097</name>
</gene>
<feature type="region of interest" description="Disordered" evidence="1">
    <location>
        <begin position="38"/>
        <end position="59"/>
    </location>
</feature>
<sequence length="203" mass="22970">MPTFPQMNRPCPRSAGDSGRVMPTTRFFCRQNRSEHRHCPVHAQKEKSPAGAGLKGERKEMKKKGVKLWTLRSQVSYNHTFHSALSINTENYLRIPNAAELRPNPSRRQPKSRPPSSHAHDPRAAGDGTPRRITIRTRPRIIARHPALSLIIPHLPHSTPPVQRHARITPRPHYATPALRHACIAPRPHCASSRQRSRPEAFA</sequence>
<evidence type="ECO:0000256" key="1">
    <source>
        <dbReference type="SAM" id="MobiDB-lite"/>
    </source>
</evidence>
<feature type="region of interest" description="Disordered" evidence="1">
    <location>
        <begin position="100"/>
        <end position="138"/>
    </location>
</feature>
<evidence type="ECO:0000313" key="2">
    <source>
        <dbReference type="EMBL" id="KFI47471.1"/>
    </source>
</evidence>
<dbReference type="EMBL" id="JGYN01000034">
    <property type="protein sequence ID" value="KFI47471.1"/>
    <property type="molecule type" value="Genomic_DNA"/>
</dbReference>
<protein>
    <submittedName>
        <fullName evidence="2">Uncharacterized protein</fullName>
    </submittedName>
</protein>